<dbReference type="GO" id="GO:0006357">
    <property type="term" value="P:regulation of transcription by RNA polymerase II"/>
    <property type="evidence" value="ECO:0007669"/>
    <property type="project" value="TreeGrafter"/>
</dbReference>
<protein>
    <recommendedName>
        <fullName evidence="12">HSF-type DNA-binding domain-containing protein</fullName>
    </recommendedName>
</protein>
<dbReference type="Gene3D" id="1.10.10.10">
    <property type="entry name" value="Winged helix-like DNA-binding domain superfamily/Winged helix DNA-binding domain"/>
    <property type="match status" value="1"/>
</dbReference>
<evidence type="ECO:0000256" key="9">
    <source>
        <dbReference type="RuleBase" id="RU004020"/>
    </source>
</evidence>
<dbReference type="PANTHER" id="PTHR10015">
    <property type="entry name" value="HEAT SHOCK TRANSCRIPTION FACTOR"/>
    <property type="match status" value="1"/>
</dbReference>
<keyword evidence="4" id="KW-0805">Transcription regulation</keyword>
<evidence type="ECO:0000256" key="1">
    <source>
        <dbReference type="ARBA" id="ARBA00004123"/>
    </source>
</evidence>
<evidence type="ECO:0000313" key="13">
    <source>
        <dbReference type="EMBL" id="KAG5584149.1"/>
    </source>
</evidence>
<evidence type="ECO:0000256" key="5">
    <source>
        <dbReference type="ARBA" id="ARBA00023016"/>
    </source>
</evidence>
<feature type="region of interest" description="Disordered" evidence="11">
    <location>
        <begin position="199"/>
        <end position="221"/>
    </location>
</feature>
<evidence type="ECO:0000256" key="10">
    <source>
        <dbReference type="SAM" id="Coils"/>
    </source>
</evidence>
<keyword evidence="8" id="KW-0539">Nucleus</keyword>
<gene>
    <name evidence="13" type="ORF">H5410_044583</name>
</gene>
<name>A0A9J5X9F8_SOLCO</name>
<proteinExistence type="inferred from homology"/>
<feature type="compositionally biased region" description="Polar residues" evidence="11">
    <location>
        <begin position="504"/>
        <end position="515"/>
    </location>
</feature>
<keyword evidence="10" id="KW-0175">Coiled coil</keyword>
<dbReference type="AlphaFoldDB" id="A0A9J5X9F8"/>
<evidence type="ECO:0000256" key="8">
    <source>
        <dbReference type="ARBA" id="ARBA00023242"/>
    </source>
</evidence>
<feature type="compositionally biased region" description="Basic and acidic residues" evidence="11">
    <location>
        <begin position="1"/>
        <end position="12"/>
    </location>
</feature>
<evidence type="ECO:0000256" key="11">
    <source>
        <dbReference type="SAM" id="MobiDB-lite"/>
    </source>
</evidence>
<dbReference type="FunFam" id="1.10.10.10:FF:000037">
    <property type="entry name" value="Heat stress transcription factor B-4"/>
    <property type="match status" value="1"/>
</dbReference>
<evidence type="ECO:0000259" key="12">
    <source>
        <dbReference type="SMART" id="SM00415"/>
    </source>
</evidence>
<evidence type="ECO:0000313" key="14">
    <source>
        <dbReference type="Proteomes" id="UP000824120"/>
    </source>
</evidence>
<comment type="subunit">
    <text evidence="2">Homotrimer.</text>
</comment>
<comment type="caution">
    <text evidence="13">The sequence shown here is derived from an EMBL/GenBank/DDBJ whole genome shotgun (WGS) entry which is preliminary data.</text>
</comment>
<dbReference type="InterPro" id="IPR036388">
    <property type="entry name" value="WH-like_DNA-bd_sf"/>
</dbReference>
<dbReference type="InterPro" id="IPR000232">
    <property type="entry name" value="HSF_DNA-bd"/>
</dbReference>
<dbReference type="PANTHER" id="PTHR10015:SF337">
    <property type="entry name" value="HEAT STRESS TRANSCRIPTION FACTOR A-3"/>
    <property type="match status" value="1"/>
</dbReference>
<evidence type="ECO:0000256" key="2">
    <source>
        <dbReference type="ARBA" id="ARBA00011233"/>
    </source>
</evidence>
<organism evidence="13 14">
    <name type="scientific">Solanum commersonii</name>
    <name type="common">Commerson's wild potato</name>
    <name type="synonym">Commerson's nightshade</name>
    <dbReference type="NCBI Taxonomy" id="4109"/>
    <lineage>
        <taxon>Eukaryota</taxon>
        <taxon>Viridiplantae</taxon>
        <taxon>Streptophyta</taxon>
        <taxon>Embryophyta</taxon>
        <taxon>Tracheophyta</taxon>
        <taxon>Spermatophyta</taxon>
        <taxon>Magnoliopsida</taxon>
        <taxon>eudicotyledons</taxon>
        <taxon>Gunneridae</taxon>
        <taxon>Pentapetalae</taxon>
        <taxon>asterids</taxon>
        <taxon>lamiids</taxon>
        <taxon>Solanales</taxon>
        <taxon>Solanaceae</taxon>
        <taxon>Solanoideae</taxon>
        <taxon>Solaneae</taxon>
        <taxon>Solanum</taxon>
    </lineage>
</organism>
<feature type="compositionally biased region" description="Acidic residues" evidence="11">
    <location>
        <begin position="61"/>
        <end position="74"/>
    </location>
</feature>
<keyword evidence="6" id="KW-0238">DNA-binding</keyword>
<keyword evidence="7" id="KW-0804">Transcription</keyword>
<accession>A0A9J5X9F8</accession>
<evidence type="ECO:0000256" key="3">
    <source>
        <dbReference type="ARBA" id="ARBA00022553"/>
    </source>
</evidence>
<feature type="region of interest" description="Disordered" evidence="11">
    <location>
        <begin position="1"/>
        <end position="20"/>
    </location>
</feature>
<dbReference type="GO" id="GO:0005634">
    <property type="term" value="C:nucleus"/>
    <property type="evidence" value="ECO:0007669"/>
    <property type="project" value="UniProtKB-SubCell"/>
</dbReference>
<evidence type="ECO:0000256" key="7">
    <source>
        <dbReference type="ARBA" id="ARBA00023163"/>
    </source>
</evidence>
<keyword evidence="3" id="KW-0597">Phosphoprotein</keyword>
<dbReference type="OrthoDB" id="60033at2759"/>
<feature type="region of interest" description="Disordered" evidence="11">
    <location>
        <begin position="491"/>
        <end position="516"/>
    </location>
</feature>
<dbReference type="SUPFAM" id="SSF46785">
    <property type="entry name" value="Winged helix' DNA-binding domain"/>
    <property type="match status" value="1"/>
</dbReference>
<dbReference type="Pfam" id="PF00447">
    <property type="entry name" value="HSF_DNA-bind"/>
    <property type="match status" value="1"/>
</dbReference>
<feature type="domain" description="HSF-type DNA-binding" evidence="12">
    <location>
        <begin position="91"/>
        <end position="201"/>
    </location>
</feature>
<dbReference type="InterPro" id="IPR036390">
    <property type="entry name" value="WH_DNA-bd_sf"/>
</dbReference>
<dbReference type="GO" id="GO:0034605">
    <property type="term" value="P:cellular response to heat"/>
    <property type="evidence" value="ECO:0007669"/>
    <property type="project" value="TreeGrafter"/>
</dbReference>
<dbReference type="GO" id="GO:0000978">
    <property type="term" value="F:RNA polymerase II cis-regulatory region sequence-specific DNA binding"/>
    <property type="evidence" value="ECO:0007669"/>
    <property type="project" value="TreeGrafter"/>
</dbReference>
<sequence length="618" mass="68679">MNPFDKKQESDTNTKPPFLTEMDSEFAAFSPISLPFADPSSPFINFGSFATPLSQHPVGEGEGEGEGGEIEQPAEEGLGVPHPMECLHGIQIPPFLSKTFDLVEDPLLDSIISWGRNGDSFVVWDPVEFSRLILPRNFKHSNFSSFVRQLNTYVVSTIFVSELLLGNFIQGFRKIDADRWEFANEGFLRGKRHLLKNIQRRKSHQAGSSSGSSAEAGKGTMDEIEKLRNEKNLMMQEVVELQQQQRGTVQQMESVNEKLQAAEQRQKQMVSFLAKVLQNPTFLARVRQMKEQGEITCPRTMRKFVKHQPHGPDGVGSSSMEGQIVKVRSDFQDHAAWFENPDFNPVVDQQLPETGLGVEAMPFEGGTVASEGLTVAHELFNCSDREIGGTSFFNPEGSHFKGKNVASPQLEVMPEYFASFPEEMGKEKNISGFSSPAIGSIVKDEELWSIGFEASAGAELWDSFSSYVPDFGVSSGLSDLWDIDPLQTAGSSGVDKWPADGSPFGQSESHANQPKNDSEVDSFVIACLDLVPSTKPVFLWSLCLGKAMMYIRNSRQSPAQGFGQVAKVEGSSSLASCELCLIFKWRLRLVLRMFIREREQSDYILCHVIIDGLSWQTI</sequence>
<keyword evidence="5" id="KW-0346">Stress response</keyword>
<feature type="region of interest" description="Disordered" evidence="11">
    <location>
        <begin position="54"/>
        <end position="75"/>
    </location>
</feature>
<dbReference type="PRINTS" id="PR00056">
    <property type="entry name" value="HSFDOMAIN"/>
</dbReference>
<feature type="coiled-coil region" evidence="10">
    <location>
        <begin position="224"/>
        <end position="269"/>
    </location>
</feature>
<comment type="subcellular location">
    <subcellularLocation>
        <location evidence="1">Nucleus</location>
    </subcellularLocation>
</comment>
<dbReference type="Proteomes" id="UP000824120">
    <property type="component" value="Chromosome 9"/>
</dbReference>
<dbReference type="SMART" id="SM00415">
    <property type="entry name" value="HSF"/>
    <property type="match status" value="1"/>
</dbReference>
<dbReference type="GO" id="GO:0003700">
    <property type="term" value="F:DNA-binding transcription factor activity"/>
    <property type="evidence" value="ECO:0007669"/>
    <property type="project" value="InterPro"/>
</dbReference>
<comment type="similarity">
    <text evidence="9">Belongs to the HSF family.</text>
</comment>
<evidence type="ECO:0000256" key="4">
    <source>
        <dbReference type="ARBA" id="ARBA00023015"/>
    </source>
</evidence>
<feature type="compositionally biased region" description="Low complexity" evidence="11">
    <location>
        <begin position="206"/>
        <end position="217"/>
    </location>
</feature>
<evidence type="ECO:0000256" key="6">
    <source>
        <dbReference type="ARBA" id="ARBA00023125"/>
    </source>
</evidence>
<reference evidence="13 14" key="1">
    <citation type="submission" date="2020-09" db="EMBL/GenBank/DDBJ databases">
        <title>De no assembly of potato wild relative species, Solanum commersonii.</title>
        <authorList>
            <person name="Cho K."/>
        </authorList>
    </citation>
    <scope>NUCLEOTIDE SEQUENCE [LARGE SCALE GENOMIC DNA]</scope>
    <source>
        <strain evidence="13">LZ3.2</strain>
        <tissue evidence="13">Leaf</tissue>
    </source>
</reference>
<keyword evidence="14" id="KW-1185">Reference proteome</keyword>
<dbReference type="EMBL" id="JACXVP010000009">
    <property type="protein sequence ID" value="KAG5584149.1"/>
    <property type="molecule type" value="Genomic_DNA"/>
</dbReference>